<proteinExistence type="predicted"/>
<feature type="region of interest" description="Disordered" evidence="1">
    <location>
        <begin position="35"/>
        <end position="56"/>
    </location>
</feature>
<evidence type="ECO:0000313" key="4">
    <source>
        <dbReference type="Proteomes" id="UP000031512"/>
    </source>
</evidence>
<gene>
    <name evidence="3" type="ORF">BEWA_047510</name>
</gene>
<dbReference type="InterPro" id="IPR007480">
    <property type="entry name" value="DUF529"/>
</dbReference>
<dbReference type="VEuPathDB" id="PiroplasmaDB:BEWA_047510"/>
<reference evidence="3 4" key="1">
    <citation type="journal article" date="2012" name="BMC Genomics">
        <title>Comparative genomic analysis and phylogenetic position of Theileria equi.</title>
        <authorList>
            <person name="Kappmeyer L.S."/>
            <person name="Thiagarajan M."/>
            <person name="Herndon D.R."/>
            <person name="Ramsay J.D."/>
            <person name="Caler E."/>
            <person name="Djikeng A."/>
            <person name="Gillespie J.J."/>
            <person name="Lau A.O."/>
            <person name="Roalson E.H."/>
            <person name="Silva J.C."/>
            <person name="Silva M.G."/>
            <person name="Suarez C.E."/>
            <person name="Ueti M.W."/>
            <person name="Nene V.M."/>
            <person name="Mealey R.H."/>
            <person name="Knowles D.P."/>
            <person name="Brayton K.A."/>
        </authorList>
    </citation>
    <scope>NUCLEOTIDE SEQUENCE [LARGE SCALE GENOMIC DNA]</scope>
    <source>
        <strain evidence="3 4">WA</strain>
    </source>
</reference>
<sequence length="246" mass="26965">MRVSSLLFIAFFCQLCYGKGGNKRYHYGENGPCNNSKKAQSTPQPTVTPPSQPTPIVDSKSKVDTSLFNVVDSVEDNVKVLKLTAKEGTSTNKLTYGSDTIWPGKKDVMCLSAVLYLDRDQPTLAVIRTKGIKSGAEFTVYKYHNGKKWKNGNESNHKKKLKELQDAAKEKESTETVGDNVEEKARPADKPVVAQQALSTPTQQAVKPVTASSGKADVLDLTSPDESKVDILRASRNEVEKESQLS</sequence>
<feature type="region of interest" description="Disordered" evidence="1">
    <location>
        <begin position="167"/>
        <end position="226"/>
    </location>
</feature>
<evidence type="ECO:0000256" key="2">
    <source>
        <dbReference type="SAM" id="SignalP"/>
    </source>
</evidence>
<feature type="signal peptide" evidence="2">
    <location>
        <begin position="1"/>
        <end position="18"/>
    </location>
</feature>
<protein>
    <submittedName>
        <fullName evidence="3">Signal peptide containing protein</fullName>
    </submittedName>
</protein>
<keyword evidence="2" id="KW-0732">Signal</keyword>
<dbReference type="OrthoDB" id="360301at2759"/>
<dbReference type="RefSeq" id="XP_004831738.1">
    <property type="nucleotide sequence ID" value="XM_004831681.1"/>
</dbReference>
<accession>L1LAF8</accession>
<keyword evidence="4" id="KW-1185">Reference proteome</keyword>
<organism evidence="3 4">
    <name type="scientific">Theileria equi strain WA</name>
    <dbReference type="NCBI Taxonomy" id="1537102"/>
    <lineage>
        <taxon>Eukaryota</taxon>
        <taxon>Sar</taxon>
        <taxon>Alveolata</taxon>
        <taxon>Apicomplexa</taxon>
        <taxon>Aconoidasida</taxon>
        <taxon>Piroplasmida</taxon>
        <taxon>Theileriidae</taxon>
        <taxon>Theileria</taxon>
    </lineage>
</organism>
<dbReference type="GeneID" id="15805047"/>
<dbReference type="AlphaFoldDB" id="L1LAF8"/>
<dbReference type="KEGG" id="beq:BEWA_047510"/>
<dbReference type="EMBL" id="ACOU01000007">
    <property type="protein sequence ID" value="EKX72286.1"/>
    <property type="molecule type" value="Genomic_DNA"/>
</dbReference>
<feature type="compositionally biased region" description="Polar residues" evidence="1">
    <location>
        <begin position="196"/>
        <end position="213"/>
    </location>
</feature>
<comment type="caution">
    <text evidence="3">The sequence shown here is derived from an EMBL/GenBank/DDBJ whole genome shotgun (WGS) entry which is preliminary data.</text>
</comment>
<dbReference type="Proteomes" id="UP000031512">
    <property type="component" value="Unassembled WGS sequence"/>
</dbReference>
<evidence type="ECO:0000256" key="1">
    <source>
        <dbReference type="SAM" id="MobiDB-lite"/>
    </source>
</evidence>
<feature type="chain" id="PRO_5003952179" evidence="2">
    <location>
        <begin position="19"/>
        <end position="246"/>
    </location>
</feature>
<dbReference type="Pfam" id="PF04385">
    <property type="entry name" value="FAINT"/>
    <property type="match status" value="1"/>
</dbReference>
<evidence type="ECO:0000313" key="3">
    <source>
        <dbReference type="EMBL" id="EKX72286.1"/>
    </source>
</evidence>
<name>L1LAF8_THEEQ</name>